<keyword evidence="2" id="KW-1185">Reference proteome</keyword>
<dbReference type="Proteomes" id="UP001234202">
    <property type="component" value="Unassembled WGS sequence"/>
</dbReference>
<reference evidence="1" key="1">
    <citation type="submission" date="2023-04" db="EMBL/GenBank/DDBJ databases">
        <title>Draft Genome sequencing of Naganishia species isolated from polar environments using Oxford Nanopore Technology.</title>
        <authorList>
            <person name="Leo P."/>
            <person name="Venkateswaran K."/>
        </authorList>
    </citation>
    <scope>NUCLEOTIDE SEQUENCE</scope>
    <source>
        <strain evidence="1">DBVPG 5303</strain>
    </source>
</reference>
<organism evidence="1 2">
    <name type="scientific">Naganishia onofrii</name>
    <dbReference type="NCBI Taxonomy" id="1851511"/>
    <lineage>
        <taxon>Eukaryota</taxon>
        <taxon>Fungi</taxon>
        <taxon>Dikarya</taxon>
        <taxon>Basidiomycota</taxon>
        <taxon>Agaricomycotina</taxon>
        <taxon>Tremellomycetes</taxon>
        <taxon>Filobasidiales</taxon>
        <taxon>Filobasidiaceae</taxon>
        <taxon>Naganishia</taxon>
    </lineage>
</organism>
<proteinExistence type="predicted"/>
<evidence type="ECO:0000313" key="1">
    <source>
        <dbReference type="EMBL" id="KAJ9127435.1"/>
    </source>
</evidence>
<name>A0ACC2XTQ9_9TREE</name>
<protein>
    <submittedName>
        <fullName evidence="1">Uncharacterized protein</fullName>
    </submittedName>
</protein>
<accession>A0ACC2XTQ9</accession>
<dbReference type="EMBL" id="JASBWV010000002">
    <property type="protein sequence ID" value="KAJ9127435.1"/>
    <property type="molecule type" value="Genomic_DNA"/>
</dbReference>
<gene>
    <name evidence="1" type="ORF">QFC24_000843</name>
</gene>
<sequence length="1131" mass="125190">MDASDIRDEDFNPSNYEDPGQNSAYQEHDAGHTVTEHDVQVHQQHQDVNDDNITQLRQQVLQNLGVASVGFHYGVGADNTDGQGDLEMGELNVDQVVANDDMNLVGVGGEEVEGQQQQHLGYDLSAQHQNLAQDQHVYSEQQVPAEYVEEHSAAVLDDHHLTNNQFPNPDMRLPSIQHSSNAYHVAYAEQVHPEHLGINLDIVGELNVDTTLSSNQNNVAQEEQTVQDDDMGHLEIDPAVEHSPESSRREPASGKAPRSRHYARKSPGLAGPSDHADYVDDHTTTPLASRRRAGRLPSGDKSAIHDADNPEGSPSSVNVDPNQPLTIDEIRRRQNRSRASGKVLPRGGACDFCKRRKLRCDGVRPECGHCAKNVTELEQRLGEIGDPLHGGLHDSMAAIEQSASPSPIPALAMPMDANIPAQDDGDLGHGTVADLEQGLHIDPILKQAVQAAEAEHQHQQNEQHHDQNVQPHHHHEEHNEHQEDVMRDIEMPPLPEQENVVQQYEDTRVPDFVLHALANPPTQENTVHQEMITDEPHGDEAEQEPTARIYSRSPARSEPPQAGTSSGSSRSAASIKTLILKLVKGVDDVIHEASTAESKLSNKVVWSLMAMFQERASSYGYTRHINRFASSLIGFGAKPHQCLLYAILAVTCLLPYGPYPQEIANYPLKALGPYFLAHAEREISISANSGGLKDPTRLIDTIQASALVTQAKYSEGKLLEGWIIAGQGLKLAVAAGLNRISLNDYDERNSSENDYESEYDEEGRPRERTETGGMMTPRESNKNAAQRQRILLQLKGYTVIVPPAADIAELGERIHLFWSIWSVERIGSLFFQSAKALGYRSSLHHSEITTPWPEVIEQYSTLADHPRALQLREDSVHDLLNPSVTHEGTENTALMFELKLIFLLGLASDLMSDMTCLNARDPKIRQQRMSSLEREASKISDALERLKALIPSDIAVPPVVGGPGSGGSKIRKGFPRDKIWIHALLNTIQMEIGLLKAMTDSTDVEDLADDVAMGHAEFVARLGKTTNPHEHDKIEPAFVIVWQLVGRYLTGRNQVFWNQGRINDAKRVDATSALVIDTMKSFVSITLLVLSPQPRELILRMIGNIRKHGNYTREGEWQLSGSEVLLGMRQA</sequence>
<comment type="caution">
    <text evidence="1">The sequence shown here is derived from an EMBL/GenBank/DDBJ whole genome shotgun (WGS) entry which is preliminary data.</text>
</comment>
<evidence type="ECO:0000313" key="2">
    <source>
        <dbReference type="Proteomes" id="UP001234202"/>
    </source>
</evidence>